<dbReference type="Proteomes" id="UP000437065">
    <property type="component" value="Unassembled WGS sequence"/>
</dbReference>
<proteinExistence type="predicted"/>
<comment type="caution">
    <text evidence="1">The sequence shown here is derived from an EMBL/GenBank/DDBJ whole genome shotgun (WGS) entry which is preliminary data.</text>
</comment>
<gene>
    <name evidence="1" type="ORF">GRX01_00290</name>
</gene>
<dbReference type="RefSeq" id="WP_159662257.1">
    <property type="nucleotide sequence ID" value="NZ_WUUS01000001.1"/>
</dbReference>
<protein>
    <submittedName>
        <fullName evidence="1">Uncharacterized protein</fullName>
    </submittedName>
</protein>
<accession>A0A6B0SV46</accession>
<evidence type="ECO:0000313" key="1">
    <source>
        <dbReference type="EMBL" id="MXR39800.1"/>
    </source>
</evidence>
<reference evidence="1 2" key="1">
    <citation type="submission" date="2019-12" db="EMBL/GenBank/DDBJ databases">
        <title>Isolation and characterization of three novel carbon monoxide-oxidizing members of Halobacteria from salione crusts and soils.</title>
        <authorList>
            <person name="Myers M.R."/>
            <person name="King G.M."/>
        </authorList>
    </citation>
    <scope>NUCLEOTIDE SEQUENCE [LARGE SCALE GENOMIC DNA]</scope>
    <source>
        <strain evidence="1 2">WSA2</strain>
    </source>
</reference>
<sequence length="49" mass="5542">MSTFDPPRIFDGNHCPICGDPVDVKQLDDGRWTYTCSDDDHTFGRLEPA</sequence>
<keyword evidence="2" id="KW-1185">Reference proteome</keyword>
<name>A0A6B0SV46_9EURY</name>
<organism evidence="1 2">
    <name type="scientific">Halobaculum saliterrae</name>
    <dbReference type="NCBI Taxonomy" id="2073113"/>
    <lineage>
        <taxon>Archaea</taxon>
        <taxon>Methanobacteriati</taxon>
        <taxon>Methanobacteriota</taxon>
        <taxon>Stenosarchaea group</taxon>
        <taxon>Halobacteria</taxon>
        <taxon>Halobacteriales</taxon>
        <taxon>Haloferacaceae</taxon>
        <taxon>Halobaculum</taxon>
    </lineage>
</organism>
<evidence type="ECO:0000313" key="2">
    <source>
        <dbReference type="Proteomes" id="UP000437065"/>
    </source>
</evidence>
<dbReference type="AlphaFoldDB" id="A0A6B0SV46"/>
<dbReference type="EMBL" id="WUUS01000001">
    <property type="protein sequence ID" value="MXR39800.1"/>
    <property type="molecule type" value="Genomic_DNA"/>
</dbReference>